<keyword evidence="3" id="KW-1185">Reference proteome</keyword>
<dbReference type="PANTHER" id="PTHR16199:SF4">
    <property type="entry name" value="CONDENSIN-2 COMPLEX SUBUNIT G2"/>
    <property type="match status" value="1"/>
</dbReference>
<evidence type="ECO:0000256" key="1">
    <source>
        <dbReference type="SAM" id="MobiDB-lite"/>
    </source>
</evidence>
<dbReference type="SUPFAM" id="SSF48371">
    <property type="entry name" value="ARM repeat"/>
    <property type="match status" value="1"/>
</dbReference>
<feature type="compositionally biased region" description="Basic residues" evidence="1">
    <location>
        <begin position="697"/>
        <end position="712"/>
    </location>
</feature>
<dbReference type="FunCoup" id="D8QTG0">
    <property type="interactions" value="1404"/>
</dbReference>
<dbReference type="HOGENOM" id="CLU_011819_0_0_1"/>
<protein>
    <submittedName>
        <fullName evidence="2">Uncharacterized protein</fullName>
    </submittedName>
</protein>
<dbReference type="GO" id="GO:0005634">
    <property type="term" value="C:nucleus"/>
    <property type="evidence" value="ECO:0000318"/>
    <property type="project" value="GO_Central"/>
</dbReference>
<dbReference type="Gramene" id="EFJ37107">
    <property type="protein sequence ID" value="EFJ37107"/>
    <property type="gene ID" value="SELMODRAFT_75998"/>
</dbReference>
<name>D8QTG0_SELML</name>
<dbReference type="OMA" id="CHAFDNM"/>
<dbReference type="Gene3D" id="1.25.10.10">
    <property type="entry name" value="Leucine-rich Repeat Variant"/>
    <property type="match status" value="1"/>
</dbReference>
<proteinExistence type="predicted"/>
<gene>
    <name evidence="2" type="ORF">SELMODRAFT_75998</name>
</gene>
<feature type="compositionally biased region" description="Basic and acidic residues" evidence="1">
    <location>
        <begin position="51"/>
        <end position="64"/>
    </location>
</feature>
<dbReference type="GO" id="GO:0000070">
    <property type="term" value="P:mitotic sister chromatid segregation"/>
    <property type="evidence" value="ECO:0000318"/>
    <property type="project" value="GO_Central"/>
</dbReference>
<dbReference type="Pfam" id="PF12422">
    <property type="entry name" value="Condensin2nSMC"/>
    <property type="match status" value="1"/>
</dbReference>
<dbReference type="EMBL" id="GL377566">
    <property type="protein sequence ID" value="EFJ37107.1"/>
    <property type="molecule type" value="Genomic_DNA"/>
</dbReference>
<dbReference type="InParanoid" id="D8QTG0"/>
<dbReference type="InterPro" id="IPR016024">
    <property type="entry name" value="ARM-type_fold"/>
</dbReference>
<dbReference type="eggNOG" id="KOG1949">
    <property type="taxonomic scope" value="Eukaryota"/>
</dbReference>
<evidence type="ECO:0000313" key="2">
    <source>
        <dbReference type="EMBL" id="EFJ37107.1"/>
    </source>
</evidence>
<dbReference type="GO" id="GO:0000796">
    <property type="term" value="C:condensin complex"/>
    <property type="evidence" value="ECO:0000318"/>
    <property type="project" value="GO_Central"/>
</dbReference>
<sequence length="844" mass="93255">MSSGAGPIALAEALLRGIEQGLRCLEAGFDAGPREADYFKTPSPPRRKRKRQEELAGHREEERGIPSSRQRVMAGLRGCVLLLQAGLSQCKKFFHPARLLPVVQGLHEKLVVLEDDPELQDAISELCELWWREGFDGKESLIAQSLPFLMSRSLTSNRKVDVHRVYAVREAFFLFDFLDGSIEDLRHLLIRSVVTPAFLRSAEGRRFISFLFGLNPQLVKELNALMHSQIPFGRKSILEAYGDILYRAWKGAAGEILVEIENSCLQVLVEGAIYAASKTLSSACRKVLEGFISQRAEAGVEGMLFRLQEPLLFRSLQVANSNVRRNAILLLIDMFPLQHPEASKEEKEALIERQFALIEKLLLDPCPDVRSVTVEGACRILRLFWEIIPAANTAKLLTKIVNDIPSDQSSSSARLAVLEGVTYLLENPHSHDILKILLPRLSPMLNDPAVTVRTAAVDLLLAVKGIRGIPFHKVARLDSLLSMLADDCDTVARRLTRLLIPSYFPTKARIVEACNRCCTLIKRSPSAGARFCSYASAEGVPAESLFELLKFLCGLALPDSELDQEHREGVLLAVSELGMSLVSLGQWKIAVGSHLTGQLLMSLLGVAATSQTRSSIVRLASSLPAKDIPELAKYCGDLVITSAKDLTVLDSSNEIRAGNSFVLSWGGFEDLAGSLVDKLARFRENTSLQEKPGSSRRNAKAKASRVKTRSSPRQKNCDTLFTAAVGAAWHVQIFLAESDTRKALLAYRDLQDLISRLRQLAEYCMKNVETVTNHRLISSAITAYANLTIHICLERKKDGNVRTSTGRRKRHRVDVSTTTPVSNPLVSACLLTSNPSLICIVGRL</sequence>
<dbReference type="STRING" id="88036.D8QTG0"/>
<organism evidence="3">
    <name type="scientific">Selaginella moellendorffii</name>
    <name type="common">Spikemoss</name>
    <dbReference type="NCBI Taxonomy" id="88036"/>
    <lineage>
        <taxon>Eukaryota</taxon>
        <taxon>Viridiplantae</taxon>
        <taxon>Streptophyta</taxon>
        <taxon>Embryophyta</taxon>
        <taxon>Tracheophyta</taxon>
        <taxon>Lycopodiopsida</taxon>
        <taxon>Selaginellales</taxon>
        <taxon>Selaginellaceae</taxon>
        <taxon>Selaginella</taxon>
    </lineage>
</organism>
<dbReference type="PANTHER" id="PTHR16199">
    <property type="entry name" value="CONDENSIN-2 COMPLEX SUBUNIT G2"/>
    <property type="match status" value="1"/>
</dbReference>
<reference evidence="2 3" key="1">
    <citation type="journal article" date="2011" name="Science">
        <title>The Selaginella genome identifies genetic changes associated with the evolution of vascular plants.</title>
        <authorList>
            <person name="Banks J.A."/>
            <person name="Nishiyama T."/>
            <person name="Hasebe M."/>
            <person name="Bowman J.L."/>
            <person name="Gribskov M."/>
            <person name="dePamphilis C."/>
            <person name="Albert V.A."/>
            <person name="Aono N."/>
            <person name="Aoyama T."/>
            <person name="Ambrose B.A."/>
            <person name="Ashton N.W."/>
            <person name="Axtell M.J."/>
            <person name="Barker E."/>
            <person name="Barker M.S."/>
            <person name="Bennetzen J.L."/>
            <person name="Bonawitz N.D."/>
            <person name="Chapple C."/>
            <person name="Cheng C."/>
            <person name="Correa L.G."/>
            <person name="Dacre M."/>
            <person name="DeBarry J."/>
            <person name="Dreyer I."/>
            <person name="Elias M."/>
            <person name="Engstrom E.M."/>
            <person name="Estelle M."/>
            <person name="Feng L."/>
            <person name="Finet C."/>
            <person name="Floyd S.K."/>
            <person name="Frommer W.B."/>
            <person name="Fujita T."/>
            <person name="Gramzow L."/>
            <person name="Gutensohn M."/>
            <person name="Harholt J."/>
            <person name="Hattori M."/>
            <person name="Heyl A."/>
            <person name="Hirai T."/>
            <person name="Hiwatashi Y."/>
            <person name="Ishikawa M."/>
            <person name="Iwata M."/>
            <person name="Karol K.G."/>
            <person name="Koehler B."/>
            <person name="Kolukisaoglu U."/>
            <person name="Kubo M."/>
            <person name="Kurata T."/>
            <person name="Lalonde S."/>
            <person name="Li K."/>
            <person name="Li Y."/>
            <person name="Litt A."/>
            <person name="Lyons E."/>
            <person name="Manning G."/>
            <person name="Maruyama T."/>
            <person name="Michael T.P."/>
            <person name="Mikami K."/>
            <person name="Miyazaki S."/>
            <person name="Morinaga S."/>
            <person name="Murata T."/>
            <person name="Mueller-Roeber B."/>
            <person name="Nelson D.R."/>
            <person name="Obara M."/>
            <person name="Oguri Y."/>
            <person name="Olmstead R.G."/>
            <person name="Onodera N."/>
            <person name="Petersen B.L."/>
            <person name="Pils B."/>
            <person name="Prigge M."/>
            <person name="Rensing S.A."/>
            <person name="Riano-Pachon D.M."/>
            <person name="Roberts A.W."/>
            <person name="Sato Y."/>
            <person name="Scheller H.V."/>
            <person name="Schulz B."/>
            <person name="Schulz C."/>
            <person name="Shakirov E.V."/>
            <person name="Shibagaki N."/>
            <person name="Shinohara N."/>
            <person name="Shippen D.E."/>
            <person name="Soerensen I."/>
            <person name="Sotooka R."/>
            <person name="Sugimoto N."/>
            <person name="Sugita M."/>
            <person name="Sumikawa N."/>
            <person name="Tanurdzic M."/>
            <person name="Theissen G."/>
            <person name="Ulvskov P."/>
            <person name="Wakazuki S."/>
            <person name="Weng J.K."/>
            <person name="Willats W.W."/>
            <person name="Wipf D."/>
            <person name="Wolf P.G."/>
            <person name="Yang L."/>
            <person name="Zimmer A.D."/>
            <person name="Zhu Q."/>
            <person name="Mitros T."/>
            <person name="Hellsten U."/>
            <person name="Loque D."/>
            <person name="Otillar R."/>
            <person name="Salamov A."/>
            <person name="Schmutz J."/>
            <person name="Shapiro H."/>
            <person name="Lindquist E."/>
            <person name="Lucas S."/>
            <person name="Rokhsar D."/>
            <person name="Grigoriev I.V."/>
        </authorList>
    </citation>
    <scope>NUCLEOTIDE SEQUENCE [LARGE SCALE GENOMIC DNA]</scope>
</reference>
<dbReference type="InterPro" id="IPR011989">
    <property type="entry name" value="ARM-like"/>
</dbReference>
<feature type="region of interest" description="Disordered" evidence="1">
    <location>
        <begin position="35"/>
        <end position="67"/>
    </location>
</feature>
<accession>D8QTG0</accession>
<dbReference type="InterPro" id="IPR024741">
    <property type="entry name" value="Condensin2_G2"/>
</dbReference>
<dbReference type="AlphaFoldDB" id="D8QTG0"/>
<evidence type="ECO:0000313" key="3">
    <source>
        <dbReference type="Proteomes" id="UP000001514"/>
    </source>
</evidence>
<feature type="region of interest" description="Disordered" evidence="1">
    <location>
        <begin position="687"/>
        <end position="712"/>
    </location>
</feature>
<dbReference type="Proteomes" id="UP000001514">
    <property type="component" value="Unassembled WGS sequence"/>
</dbReference>
<dbReference type="KEGG" id="smo:SELMODRAFT_75998"/>